<accession>A0A645BG85</accession>
<dbReference type="AlphaFoldDB" id="A0A645BG85"/>
<gene>
    <name evidence="1" type="ORF">SDC9_111335</name>
</gene>
<dbReference type="EMBL" id="VSSQ01019960">
    <property type="protein sequence ID" value="MPM64449.1"/>
    <property type="molecule type" value="Genomic_DNA"/>
</dbReference>
<evidence type="ECO:0000313" key="1">
    <source>
        <dbReference type="EMBL" id="MPM64449.1"/>
    </source>
</evidence>
<protein>
    <submittedName>
        <fullName evidence="1">Uncharacterized protein</fullName>
    </submittedName>
</protein>
<proteinExistence type="predicted"/>
<reference evidence="1" key="1">
    <citation type="submission" date="2019-08" db="EMBL/GenBank/DDBJ databases">
        <authorList>
            <person name="Kucharzyk K."/>
            <person name="Murdoch R.W."/>
            <person name="Higgins S."/>
            <person name="Loffler F."/>
        </authorList>
    </citation>
    <scope>NUCLEOTIDE SEQUENCE</scope>
</reference>
<sequence>MDVGESMLRSIILNELVRTETRAATLAVHQRIGKSADMTAGHPGFGVHENRGVHADIIGRFLYKFSPPGALDVILKLHAERAIIPAVGKAAVDLAAGIDKAAPLAERDDLFHRIPGRFLRLS</sequence>
<name>A0A645BG85_9ZZZZ</name>
<organism evidence="1">
    <name type="scientific">bioreactor metagenome</name>
    <dbReference type="NCBI Taxonomy" id="1076179"/>
    <lineage>
        <taxon>unclassified sequences</taxon>
        <taxon>metagenomes</taxon>
        <taxon>ecological metagenomes</taxon>
    </lineage>
</organism>
<comment type="caution">
    <text evidence="1">The sequence shown here is derived from an EMBL/GenBank/DDBJ whole genome shotgun (WGS) entry which is preliminary data.</text>
</comment>